<dbReference type="Proteomes" id="UP001347796">
    <property type="component" value="Unassembled WGS sequence"/>
</dbReference>
<comment type="caution">
    <text evidence="7">The sequence shown here is derived from an EMBL/GenBank/DDBJ whole genome shotgun (WGS) entry which is preliminary data.</text>
</comment>
<dbReference type="PANTHER" id="PTHR19282">
    <property type="entry name" value="TETRASPANIN"/>
    <property type="match status" value="1"/>
</dbReference>
<gene>
    <name evidence="7" type="ORF">SNE40_003212</name>
</gene>
<organism evidence="7 8">
    <name type="scientific">Patella caerulea</name>
    <name type="common">Rayed Mediterranean limpet</name>
    <dbReference type="NCBI Taxonomy" id="87958"/>
    <lineage>
        <taxon>Eukaryota</taxon>
        <taxon>Metazoa</taxon>
        <taxon>Spiralia</taxon>
        <taxon>Lophotrochozoa</taxon>
        <taxon>Mollusca</taxon>
        <taxon>Gastropoda</taxon>
        <taxon>Patellogastropoda</taxon>
        <taxon>Patelloidea</taxon>
        <taxon>Patellidae</taxon>
        <taxon>Patella</taxon>
    </lineage>
</organism>
<feature type="transmembrane region" description="Helical" evidence="6">
    <location>
        <begin position="87"/>
        <end position="109"/>
    </location>
</feature>
<dbReference type="Gene3D" id="1.10.1450.10">
    <property type="entry name" value="Tetraspanin"/>
    <property type="match status" value="1"/>
</dbReference>
<feature type="transmembrane region" description="Helical" evidence="6">
    <location>
        <begin position="51"/>
        <end position="80"/>
    </location>
</feature>
<dbReference type="GO" id="GO:0005886">
    <property type="term" value="C:plasma membrane"/>
    <property type="evidence" value="ECO:0007669"/>
    <property type="project" value="TreeGrafter"/>
</dbReference>
<dbReference type="PROSITE" id="PS51257">
    <property type="entry name" value="PROKAR_LIPOPROTEIN"/>
    <property type="match status" value="1"/>
</dbReference>
<dbReference type="Pfam" id="PF00335">
    <property type="entry name" value="Tetraspanin"/>
    <property type="match status" value="1"/>
</dbReference>
<dbReference type="PANTHER" id="PTHR19282:SF478">
    <property type="entry name" value="TETRASPANIN"/>
    <property type="match status" value="1"/>
</dbReference>
<dbReference type="PRINTS" id="PR00259">
    <property type="entry name" value="TMFOUR"/>
</dbReference>
<dbReference type="InterPro" id="IPR008952">
    <property type="entry name" value="Tetraspanin_EC2_sf"/>
</dbReference>
<protein>
    <recommendedName>
        <fullName evidence="6">Tetraspanin</fullName>
    </recommendedName>
</protein>
<evidence type="ECO:0000256" key="5">
    <source>
        <dbReference type="ARBA" id="ARBA00023136"/>
    </source>
</evidence>
<evidence type="ECO:0000256" key="4">
    <source>
        <dbReference type="ARBA" id="ARBA00022989"/>
    </source>
</evidence>
<evidence type="ECO:0000313" key="8">
    <source>
        <dbReference type="Proteomes" id="UP001347796"/>
    </source>
</evidence>
<dbReference type="InterPro" id="IPR018499">
    <property type="entry name" value="Tetraspanin/Peripherin"/>
</dbReference>
<dbReference type="PIRSF" id="PIRSF002419">
    <property type="entry name" value="Tetraspanin"/>
    <property type="match status" value="1"/>
</dbReference>
<evidence type="ECO:0000256" key="3">
    <source>
        <dbReference type="ARBA" id="ARBA00022692"/>
    </source>
</evidence>
<keyword evidence="4 6" id="KW-1133">Transmembrane helix</keyword>
<keyword evidence="5 6" id="KW-0472">Membrane</keyword>
<name>A0AAN8Q0N0_PATCE</name>
<reference evidence="7 8" key="1">
    <citation type="submission" date="2024-01" db="EMBL/GenBank/DDBJ databases">
        <title>The genome of the rayed Mediterranean limpet Patella caerulea (Linnaeus, 1758).</title>
        <authorList>
            <person name="Anh-Thu Weber A."/>
            <person name="Halstead-Nussloch G."/>
        </authorList>
    </citation>
    <scope>NUCLEOTIDE SEQUENCE [LARGE SCALE GENOMIC DNA]</scope>
    <source>
        <strain evidence="7">AATW-2023a</strain>
        <tissue evidence="7">Whole specimen</tissue>
    </source>
</reference>
<comment type="similarity">
    <text evidence="2 6">Belongs to the tetraspanin (TM4SF) family.</text>
</comment>
<feature type="transmembrane region" description="Helical" evidence="6">
    <location>
        <begin position="12"/>
        <end position="39"/>
    </location>
</feature>
<keyword evidence="8" id="KW-1185">Reference proteome</keyword>
<evidence type="ECO:0000313" key="7">
    <source>
        <dbReference type="EMBL" id="KAK6191554.1"/>
    </source>
</evidence>
<keyword evidence="3 6" id="KW-0812">Transmembrane</keyword>
<proteinExistence type="inferred from homology"/>
<dbReference type="SUPFAM" id="SSF48652">
    <property type="entry name" value="Tetraspanin"/>
    <property type="match status" value="1"/>
</dbReference>
<evidence type="ECO:0000256" key="1">
    <source>
        <dbReference type="ARBA" id="ARBA00004141"/>
    </source>
</evidence>
<dbReference type="PROSITE" id="PS00421">
    <property type="entry name" value="TM4_1"/>
    <property type="match status" value="1"/>
</dbReference>
<dbReference type="EMBL" id="JAZGQO010000002">
    <property type="protein sequence ID" value="KAK6191554.1"/>
    <property type="molecule type" value="Genomic_DNA"/>
</dbReference>
<feature type="transmembrane region" description="Helical" evidence="6">
    <location>
        <begin position="214"/>
        <end position="241"/>
    </location>
</feature>
<sequence length="248" mass="28407">MGRGEKLSFCIVKYIFFGFNVFIWFLGCGVLSLGVWLHVNRGPYMSLVPAYSFLSASSLCITAGCIILIVGFLGCCGAFLENQCMLIGYFVLVLLIFTLEVTAGTLGIVKQNEMREVLKEEFLISIQQDYHPEVKDQNKDNWRSVMNSLQKELHCCGINNYTDWYYVSAWPNEERVPDSCCVRSLDLCGQLDKSYWYNRGCLEEIEYWFIRNMYVLGVVGITVAVIQILAMVAAIILFCYLRSRKYLL</sequence>
<evidence type="ECO:0000256" key="6">
    <source>
        <dbReference type="RuleBase" id="RU361218"/>
    </source>
</evidence>
<comment type="subcellular location">
    <subcellularLocation>
        <location evidence="1 6">Membrane</location>
        <topology evidence="1 6">Multi-pass membrane protein</topology>
    </subcellularLocation>
</comment>
<dbReference type="InterPro" id="IPR018503">
    <property type="entry name" value="Tetraspanin_CS"/>
</dbReference>
<evidence type="ECO:0000256" key="2">
    <source>
        <dbReference type="ARBA" id="ARBA00006840"/>
    </source>
</evidence>
<dbReference type="InterPro" id="IPR000301">
    <property type="entry name" value="Tetraspanin_animals"/>
</dbReference>
<dbReference type="AlphaFoldDB" id="A0AAN8Q0N0"/>
<accession>A0AAN8Q0N0</accession>